<keyword evidence="2" id="KW-1185">Reference proteome</keyword>
<name>A0A090RXZ0_9VIBR</name>
<evidence type="ECO:0000313" key="2">
    <source>
        <dbReference type="Proteomes" id="UP000029228"/>
    </source>
</evidence>
<evidence type="ECO:0000313" key="1">
    <source>
        <dbReference type="EMBL" id="GAL20335.1"/>
    </source>
</evidence>
<dbReference type="AlphaFoldDB" id="A0A090RXZ0"/>
<dbReference type="InterPro" id="IPR011004">
    <property type="entry name" value="Trimer_LpxA-like_sf"/>
</dbReference>
<evidence type="ECO:0008006" key="3">
    <source>
        <dbReference type="Google" id="ProtNLM"/>
    </source>
</evidence>
<organism evidence="1 2">
    <name type="scientific">Vibrio maritimus</name>
    <dbReference type="NCBI Taxonomy" id="990268"/>
    <lineage>
        <taxon>Bacteria</taxon>
        <taxon>Pseudomonadati</taxon>
        <taxon>Pseudomonadota</taxon>
        <taxon>Gammaproteobacteria</taxon>
        <taxon>Vibrionales</taxon>
        <taxon>Vibrionaceae</taxon>
        <taxon>Vibrio</taxon>
    </lineage>
</organism>
<reference evidence="1 2" key="1">
    <citation type="submission" date="2014-09" db="EMBL/GenBank/DDBJ databases">
        <title>Vibrio maritimus JCM 19235. (C45) whole genome shotgun sequence.</title>
        <authorList>
            <person name="Sawabe T."/>
            <person name="Meirelles P."/>
            <person name="Nakanishi M."/>
            <person name="Sayaka M."/>
            <person name="Hattori M."/>
            <person name="Ohkuma M."/>
        </authorList>
    </citation>
    <scope>NUCLEOTIDE SEQUENCE [LARGE SCALE GENOMIC DNA]</scope>
    <source>
        <strain evidence="2">JCM19235</strain>
    </source>
</reference>
<dbReference type="PANTHER" id="PTHR23416">
    <property type="entry name" value="SIALIC ACID SYNTHASE-RELATED"/>
    <property type="match status" value="1"/>
</dbReference>
<protein>
    <recommendedName>
        <fullName evidence="3">Maltose O-acetyltransferase</fullName>
    </recommendedName>
</protein>
<dbReference type="STRING" id="990268.JCM19235_4535"/>
<accession>A0A090RXZ0</accession>
<comment type="caution">
    <text evidence="1">The sequence shown here is derived from an EMBL/GenBank/DDBJ whole genome shotgun (WGS) entry which is preliminary data.</text>
</comment>
<proteinExistence type="predicted"/>
<dbReference type="Proteomes" id="UP000029228">
    <property type="component" value="Unassembled WGS sequence"/>
</dbReference>
<dbReference type="Gene3D" id="2.160.10.10">
    <property type="entry name" value="Hexapeptide repeat proteins"/>
    <property type="match status" value="1"/>
</dbReference>
<dbReference type="InterPro" id="IPR051159">
    <property type="entry name" value="Hexapeptide_acetyltransf"/>
</dbReference>
<dbReference type="EMBL" id="BBMR01000005">
    <property type="protein sequence ID" value="GAL20335.1"/>
    <property type="molecule type" value="Genomic_DNA"/>
</dbReference>
<gene>
    <name evidence="1" type="ORF">JCM19235_4535</name>
</gene>
<dbReference type="SUPFAM" id="SSF51161">
    <property type="entry name" value="Trimeric LpxA-like enzymes"/>
    <property type="match status" value="1"/>
</dbReference>
<sequence>MYGWQQGSPFSGVTIGRGTIVAAGSVVTHDLPANVIAAGSPAKAVKQITQ</sequence>